<evidence type="ECO:0000313" key="1">
    <source>
        <dbReference type="EMBL" id="WAJ27975.1"/>
    </source>
</evidence>
<accession>A0ACD4NM46</accession>
<sequence>MHPDLELVQIRQGESFKAWVHGYPFHTVRWHFHPEYEIHHVVATKGDYFVGDFIGAFEPGNLVLTGPNLPHNWVSDVPSGEAIALRCRIVQFSEGFVGETTRALPEFAACADLLERSRRGVLFGAEATAAAGALMEAIVGAAGLGRLALFMSLMDVLANDADARPLTSASYLPDPSGFMSGGVNEALAFINEHLTQDFTEGDLAAISGRSPSTFSRAFRRHTGMTLVQYVNRLRVNLACQLLTSDPDRSITDICFSAGYNNVSNFNRQFLAQKGMSPSRFRSLSRRNQSLSFAA</sequence>
<gene>
    <name evidence="1" type="ORF">OXU80_24595</name>
</gene>
<evidence type="ECO:0000313" key="2">
    <source>
        <dbReference type="Proteomes" id="UP001163223"/>
    </source>
</evidence>
<protein>
    <submittedName>
        <fullName evidence="1">AraC family transcriptional regulator</fullName>
    </submittedName>
</protein>
<keyword evidence="2" id="KW-1185">Reference proteome</keyword>
<proteinExistence type="predicted"/>
<dbReference type="EMBL" id="CP113520">
    <property type="protein sequence ID" value="WAJ27975.1"/>
    <property type="molecule type" value="Genomic_DNA"/>
</dbReference>
<organism evidence="1 2">
    <name type="scientific">Antarcticirhabdus aurantiaca</name>
    <dbReference type="NCBI Taxonomy" id="2606717"/>
    <lineage>
        <taxon>Bacteria</taxon>
        <taxon>Pseudomonadati</taxon>
        <taxon>Pseudomonadota</taxon>
        <taxon>Alphaproteobacteria</taxon>
        <taxon>Hyphomicrobiales</taxon>
        <taxon>Aurantimonadaceae</taxon>
        <taxon>Antarcticirhabdus</taxon>
    </lineage>
</organism>
<name>A0ACD4NM46_9HYPH</name>
<reference evidence="1" key="1">
    <citation type="submission" date="2022-11" db="EMBL/GenBank/DDBJ databases">
        <title>beta-Carotene-producing bacterium, Jeongeuplla avenae sp. nov., alleviates the salt stress of Arabidopsis seedlings.</title>
        <authorList>
            <person name="Jiang L."/>
            <person name="Lee J."/>
        </authorList>
    </citation>
    <scope>NUCLEOTIDE SEQUENCE</scope>
    <source>
        <strain evidence="1">DY_R2A_6</strain>
    </source>
</reference>
<dbReference type="Proteomes" id="UP001163223">
    <property type="component" value="Chromosome"/>
</dbReference>